<name>A0ABX6C2D1_9CHLR</name>
<sequence length="330" mass="34989">MPAIEQLRRFQVGKETTAGTAVAATRLLRGGAKLSEQRTTYRSEYPHGVRGTAGGVGVVVQRATTWEIETEASTEEILWPLLTGLRSVTPTGSGPYTWAFEPDLGSADPGTIATMSIELAESDGATNHYVAGAAYCVTQKLGLSVSPTEIAKLKYSGFGRARQSITPANATPYSQRTLIPGGLFRVYWDATWAALGTTLLTTTVKGAEFEIETGWEPDYTLENRADLDFSLLKPGPVKASLKLDMLLDAVGAARIASWRANSPAFVRLHGVVDANNSIQVDLSARLGDDLSLGSDGGVVTVSLSLEGVYDPTAQKLVLVTVKNNIAGGGL</sequence>
<organism evidence="1 2">
    <name type="scientific">Tepidiforma bonchosmolovskayae</name>
    <dbReference type="NCBI Taxonomy" id="2601677"/>
    <lineage>
        <taxon>Bacteria</taxon>
        <taxon>Bacillati</taxon>
        <taxon>Chloroflexota</taxon>
        <taxon>Tepidiformia</taxon>
        <taxon>Tepidiformales</taxon>
        <taxon>Tepidiformaceae</taxon>
        <taxon>Tepidiforma</taxon>
    </lineage>
</organism>
<dbReference type="RefSeq" id="WP_158066100.1">
    <property type="nucleotide sequence ID" value="NZ_CP042829.1"/>
</dbReference>
<evidence type="ECO:0000313" key="1">
    <source>
        <dbReference type="EMBL" id="QFG02164.1"/>
    </source>
</evidence>
<evidence type="ECO:0000313" key="2">
    <source>
        <dbReference type="Proteomes" id="UP000326331"/>
    </source>
</evidence>
<reference evidence="1 2" key="1">
    <citation type="submission" date="2019-10" db="EMBL/GenBank/DDBJ databases">
        <title>Thermopilla bonchosmolovskayae gen. nov., sp. nov., a moderately thermophilic Chloroflexi bacterium from a Chukotka hot spring (Arctic, Russia), representing a novel classis Thermopillaia, which include previously uncultivated lineage OLB14.</title>
        <authorList>
            <person name="Kochetkova T.V."/>
            <person name="Zayulina K.S."/>
            <person name="Zhigarkov V.S."/>
            <person name="Minaev N.V."/>
            <person name="Novikov A."/>
            <person name="Toshchakov S.V."/>
            <person name="Elcheninov A.G."/>
            <person name="Kublanov I.V."/>
        </authorList>
    </citation>
    <scope>NUCLEOTIDE SEQUENCE [LARGE SCALE GENOMIC DNA]</scope>
    <source>
        <strain evidence="1 2">3753O</strain>
    </source>
</reference>
<accession>A0ABX6C2D1</accession>
<dbReference type="EMBL" id="CP042829">
    <property type="protein sequence ID" value="QFG02164.1"/>
    <property type="molecule type" value="Genomic_DNA"/>
</dbReference>
<gene>
    <name evidence="1" type="ORF">Tbon_02245</name>
</gene>
<protein>
    <recommendedName>
        <fullName evidence="3">Tail protein</fullName>
    </recommendedName>
</protein>
<keyword evidence="2" id="KW-1185">Reference proteome</keyword>
<dbReference type="Proteomes" id="UP000326331">
    <property type="component" value="Chromosome"/>
</dbReference>
<evidence type="ECO:0008006" key="3">
    <source>
        <dbReference type="Google" id="ProtNLM"/>
    </source>
</evidence>
<proteinExistence type="predicted"/>